<reference evidence="2" key="1">
    <citation type="submission" date="2020-05" db="EMBL/GenBank/DDBJ databases">
        <title>Phylogenomic resolution of chytrid fungi.</title>
        <authorList>
            <person name="Stajich J.E."/>
            <person name="Amses K."/>
            <person name="Simmons R."/>
            <person name="Seto K."/>
            <person name="Myers J."/>
            <person name="Bonds A."/>
            <person name="Quandt C.A."/>
            <person name="Barry K."/>
            <person name="Liu P."/>
            <person name="Grigoriev I."/>
            <person name="Longcore J.E."/>
            <person name="James T.Y."/>
        </authorList>
    </citation>
    <scope>NUCLEOTIDE SEQUENCE</scope>
    <source>
        <strain evidence="2">JEL0379</strain>
    </source>
</reference>
<evidence type="ECO:0000256" key="1">
    <source>
        <dbReference type="SAM" id="Phobius"/>
    </source>
</evidence>
<evidence type="ECO:0000313" key="2">
    <source>
        <dbReference type="EMBL" id="KAJ3179575.1"/>
    </source>
</evidence>
<organism evidence="2 3">
    <name type="scientific">Geranomyces variabilis</name>
    <dbReference type="NCBI Taxonomy" id="109894"/>
    <lineage>
        <taxon>Eukaryota</taxon>
        <taxon>Fungi</taxon>
        <taxon>Fungi incertae sedis</taxon>
        <taxon>Chytridiomycota</taxon>
        <taxon>Chytridiomycota incertae sedis</taxon>
        <taxon>Chytridiomycetes</taxon>
        <taxon>Spizellomycetales</taxon>
        <taxon>Powellomycetaceae</taxon>
        <taxon>Geranomyces</taxon>
    </lineage>
</organism>
<feature type="transmembrane region" description="Helical" evidence="1">
    <location>
        <begin position="12"/>
        <end position="39"/>
    </location>
</feature>
<keyword evidence="1" id="KW-0472">Membrane</keyword>
<gene>
    <name evidence="2" type="ORF">HDU87_002781</name>
</gene>
<proteinExistence type="predicted"/>
<keyword evidence="3" id="KW-1185">Reference proteome</keyword>
<keyword evidence="1" id="KW-0812">Transmembrane</keyword>
<evidence type="ECO:0008006" key="4">
    <source>
        <dbReference type="Google" id="ProtNLM"/>
    </source>
</evidence>
<comment type="caution">
    <text evidence="2">The sequence shown here is derived from an EMBL/GenBank/DDBJ whole genome shotgun (WGS) entry which is preliminary data.</text>
</comment>
<accession>A0AAD5TQW4</accession>
<protein>
    <recommendedName>
        <fullName evidence="4">Transmembrane protein</fullName>
    </recommendedName>
</protein>
<name>A0AAD5TQW4_9FUNG</name>
<dbReference type="PROSITE" id="PS51257">
    <property type="entry name" value="PROKAR_LIPOPROTEIN"/>
    <property type="match status" value="1"/>
</dbReference>
<dbReference type="EMBL" id="JADGJQ010000020">
    <property type="protein sequence ID" value="KAJ3179575.1"/>
    <property type="molecule type" value="Genomic_DNA"/>
</dbReference>
<dbReference type="AlphaFoldDB" id="A0AAD5TQW4"/>
<dbReference type="Proteomes" id="UP001212152">
    <property type="component" value="Unassembled WGS sequence"/>
</dbReference>
<evidence type="ECO:0000313" key="3">
    <source>
        <dbReference type="Proteomes" id="UP001212152"/>
    </source>
</evidence>
<sequence length="237" mass="24905">MTSVPPKRRWHVSLAALLLGTMVVVACSIAIPVAVLAFLGASGTVSDIVTDLRGNYVQQVQQILSSTTTVLYELVQSNADNLSINFVLDSHPNGTTLLNYPDLLYSYEKSIERSDFLISAGFNFVGSHDAVLVAPVSQPGFVCWANSTMTYGRSCNTLFVNNVLDGTLNISLAPAAPDKGQDDIPVSVVGQCGDPPVFLDIAGISGKDCHLALAGLMQAPLAGSWSIATNGAHIVAA</sequence>
<keyword evidence="1" id="KW-1133">Transmembrane helix</keyword>